<evidence type="ECO:0000313" key="2">
    <source>
        <dbReference type="EMBL" id="KAK3215780.1"/>
    </source>
</evidence>
<dbReference type="Gene3D" id="1.20.120.520">
    <property type="entry name" value="nmb1532 protein domain like"/>
    <property type="match status" value="1"/>
</dbReference>
<comment type="caution">
    <text evidence="2">The sequence shown here is derived from an EMBL/GenBank/DDBJ whole genome shotgun (WGS) entry which is preliminary data.</text>
</comment>
<dbReference type="PANTHER" id="PTHR35585">
    <property type="entry name" value="HHE DOMAIN PROTEIN (AFU_ORTHOLOGUE AFUA_4G00730)"/>
    <property type="match status" value="1"/>
</dbReference>
<dbReference type="Pfam" id="PF01814">
    <property type="entry name" value="Hemerythrin"/>
    <property type="match status" value="1"/>
</dbReference>
<organism evidence="2 3">
    <name type="scientific">Pseudopithomyces chartarum</name>
    <dbReference type="NCBI Taxonomy" id="1892770"/>
    <lineage>
        <taxon>Eukaryota</taxon>
        <taxon>Fungi</taxon>
        <taxon>Dikarya</taxon>
        <taxon>Ascomycota</taxon>
        <taxon>Pezizomycotina</taxon>
        <taxon>Dothideomycetes</taxon>
        <taxon>Pleosporomycetidae</taxon>
        <taxon>Pleosporales</taxon>
        <taxon>Massarineae</taxon>
        <taxon>Didymosphaeriaceae</taxon>
        <taxon>Pseudopithomyces</taxon>
    </lineage>
</organism>
<evidence type="ECO:0000259" key="1">
    <source>
        <dbReference type="Pfam" id="PF01814"/>
    </source>
</evidence>
<dbReference type="Proteomes" id="UP001280581">
    <property type="component" value="Unassembled WGS sequence"/>
</dbReference>
<accession>A0AAN6RJN8</accession>
<dbReference type="PANTHER" id="PTHR35585:SF1">
    <property type="entry name" value="HHE DOMAIN PROTEIN (AFU_ORTHOLOGUE AFUA_4G00730)"/>
    <property type="match status" value="1"/>
</dbReference>
<dbReference type="InterPro" id="IPR012312">
    <property type="entry name" value="Hemerythrin-like"/>
</dbReference>
<protein>
    <recommendedName>
        <fullName evidence="1">Hemerythrin-like domain-containing protein</fullName>
    </recommendedName>
</protein>
<dbReference type="EMBL" id="WVTA01000002">
    <property type="protein sequence ID" value="KAK3215780.1"/>
    <property type="molecule type" value="Genomic_DNA"/>
</dbReference>
<gene>
    <name evidence="2" type="ORF">GRF29_8g1029373</name>
</gene>
<dbReference type="AlphaFoldDB" id="A0AAN6RJN8"/>
<name>A0AAN6RJN8_9PLEO</name>
<proteinExistence type="predicted"/>
<feature type="domain" description="Hemerythrin-like" evidence="1">
    <location>
        <begin position="46"/>
        <end position="161"/>
    </location>
</feature>
<evidence type="ECO:0000313" key="3">
    <source>
        <dbReference type="Proteomes" id="UP001280581"/>
    </source>
</evidence>
<sequence>MFSTRNFIAPIARASFRPRLVQGPTNAQMTSLRARIAAISTVSDPIIHDHKELNQFYNEVINNPNDHDHQDRYGNQFTWELARHSIAEELVVYPAFEKYLGEEGKRMAEGDRKQHHAIKESLKKFQNLQASHPEYVPELKKLYAALDAHIKEEEKDDLPKIEKALIEHQDASAKLGANFQRVKAFIPTRSHPSAGENPYFESLAGLLAAPMDKLADMFRKFPEK</sequence>
<keyword evidence="3" id="KW-1185">Reference proteome</keyword>
<reference evidence="2 3" key="1">
    <citation type="submission" date="2021-02" db="EMBL/GenBank/DDBJ databases">
        <title>Genome assembly of Pseudopithomyces chartarum.</title>
        <authorList>
            <person name="Jauregui R."/>
            <person name="Singh J."/>
            <person name="Voisey C."/>
        </authorList>
    </citation>
    <scope>NUCLEOTIDE SEQUENCE [LARGE SCALE GENOMIC DNA]</scope>
    <source>
        <strain evidence="2 3">AGR01</strain>
    </source>
</reference>